<evidence type="ECO:0000313" key="10">
    <source>
        <dbReference type="EMBL" id="CAD7225407.1"/>
    </source>
</evidence>
<evidence type="ECO:0000256" key="9">
    <source>
        <dbReference type="RuleBase" id="RU367011"/>
    </source>
</evidence>
<dbReference type="AlphaFoldDB" id="A0A7R8ZI86"/>
<dbReference type="GO" id="GO:0008270">
    <property type="term" value="F:zinc ion binding"/>
    <property type="evidence" value="ECO:0007669"/>
    <property type="project" value="UniProtKB-UniRule"/>
</dbReference>
<keyword evidence="6" id="KW-0325">Glycoprotein</keyword>
<evidence type="ECO:0000256" key="1">
    <source>
        <dbReference type="ARBA" id="ARBA00002904"/>
    </source>
</evidence>
<dbReference type="InterPro" id="IPR023561">
    <property type="entry name" value="Carbonic_anhydrase_a-class"/>
</dbReference>
<evidence type="ECO:0000256" key="5">
    <source>
        <dbReference type="ARBA" id="ARBA00022833"/>
    </source>
</evidence>
<dbReference type="Pfam" id="PF00194">
    <property type="entry name" value="Carb_anhydrase"/>
    <property type="match status" value="1"/>
</dbReference>
<feature type="signal peptide" evidence="9">
    <location>
        <begin position="1"/>
        <end position="27"/>
    </location>
</feature>
<evidence type="ECO:0000256" key="2">
    <source>
        <dbReference type="ARBA" id="ARBA00010718"/>
    </source>
</evidence>
<dbReference type="FunFam" id="3.10.200.10:FF:000003">
    <property type="entry name" value="Carbonic anhydrase 12"/>
    <property type="match status" value="1"/>
</dbReference>
<comment type="cofactor">
    <cofactor evidence="9">
        <name>Zn(2+)</name>
        <dbReference type="ChEBI" id="CHEBI:29105"/>
    </cofactor>
</comment>
<comment type="catalytic activity">
    <reaction evidence="8 9">
        <text>hydrogencarbonate + H(+) = CO2 + H2O</text>
        <dbReference type="Rhea" id="RHEA:10748"/>
        <dbReference type="ChEBI" id="CHEBI:15377"/>
        <dbReference type="ChEBI" id="CHEBI:15378"/>
        <dbReference type="ChEBI" id="CHEBI:16526"/>
        <dbReference type="ChEBI" id="CHEBI:17544"/>
        <dbReference type="EC" id="4.2.1.1"/>
    </reaction>
</comment>
<dbReference type="PANTHER" id="PTHR18952">
    <property type="entry name" value="CARBONIC ANHYDRASE"/>
    <property type="match status" value="1"/>
</dbReference>
<evidence type="ECO:0000256" key="7">
    <source>
        <dbReference type="ARBA" id="ARBA00023239"/>
    </source>
</evidence>
<name>A0A7R8ZI86_9CRUS</name>
<dbReference type="PROSITE" id="PS51144">
    <property type="entry name" value="ALPHA_CA_2"/>
    <property type="match status" value="1"/>
</dbReference>
<dbReference type="OrthoDB" id="429145at2759"/>
<dbReference type="GO" id="GO:0004089">
    <property type="term" value="F:carbonate dehydratase activity"/>
    <property type="evidence" value="ECO:0007669"/>
    <property type="project" value="UniProtKB-UniRule"/>
</dbReference>
<gene>
    <name evidence="10" type="ORF">CTOB1V02_LOCUS3349</name>
</gene>
<dbReference type="InterPro" id="IPR018338">
    <property type="entry name" value="Carbonic_anhydrase_a-class_CS"/>
</dbReference>
<organism evidence="10">
    <name type="scientific">Cyprideis torosa</name>
    <dbReference type="NCBI Taxonomy" id="163714"/>
    <lineage>
        <taxon>Eukaryota</taxon>
        <taxon>Metazoa</taxon>
        <taxon>Ecdysozoa</taxon>
        <taxon>Arthropoda</taxon>
        <taxon>Crustacea</taxon>
        <taxon>Oligostraca</taxon>
        <taxon>Ostracoda</taxon>
        <taxon>Podocopa</taxon>
        <taxon>Podocopida</taxon>
        <taxon>Cytherocopina</taxon>
        <taxon>Cytheroidea</taxon>
        <taxon>Cytherideidae</taxon>
        <taxon>Cyprideis</taxon>
    </lineage>
</organism>
<feature type="chain" id="PRO_5040558289" description="Carbonic anhydrase" evidence="9">
    <location>
        <begin position="28"/>
        <end position="341"/>
    </location>
</feature>
<dbReference type="PANTHER" id="PTHR18952:SF265">
    <property type="entry name" value="CARBONIC ANHYDRASE"/>
    <property type="match status" value="1"/>
</dbReference>
<keyword evidence="9" id="KW-0732">Signal</keyword>
<evidence type="ECO:0000256" key="6">
    <source>
        <dbReference type="ARBA" id="ARBA00023180"/>
    </source>
</evidence>
<evidence type="ECO:0000256" key="3">
    <source>
        <dbReference type="ARBA" id="ARBA00012925"/>
    </source>
</evidence>
<evidence type="ECO:0000256" key="8">
    <source>
        <dbReference type="ARBA" id="ARBA00048348"/>
    </source>
</evidence>
<keyword evidence="7 9" id="KW-0456">Lyase</keyword>
<proteinExistence type="inferred from homology"/>
<dbReference type="InterPro" id="IPR036398">
    <property type="entry name" value="CA_dom_sf"/>
</dbReference>
<dbReference type="EC" id="4.2.1.1" evidence="3 9"/>
<comment type="similarity">
    <text evidence="2 9">Belongs to the alpha-carbonic anhydrase family.</text>
</comment>
<sequence>MEFHQPFINYLLALYLALHVCLPFVEPALGSESEGAAENELEVIAHEEGEDEADHSHADVGAPDTWAQRFSKCAGERQSPIDIQTDDTIPAVFPAWHFQDFDTADRSVVLENTGYSAQLSVETQYPSVEGGGLNNKYVFDQCHFHWGDKNDNGSEHKVNGESFSMEIHFVHHNSRFNNLSEAIASGQHDALAVLAVFAKVGGEGNEGLERLIRALREVTAWGQRIHIEKGFSLSVILPENTDNFYRYGGSLTTPPCSQIVTWTVFETPIEISPLQIEHFRELKSRLGEPIRVNVRPHQMLNGRMVLANYPSCTLVSSAPRQAVIEYWSIFFSLASLALLRA</sequence>
<reference evidence="10" key="1">
    <citation type="submission" date="2020-11" db="EMBL/GenBank/DDBJ databases">
        <authorList>
            <person name="Tran Van P."/>
        </authorList>
    </citation>
    <scope>NUCLEOTIDE SEQUENCE</scope>
</reference>
<evidence type="ECO:0000256" key="4">
    <source>
        <dbReference type="ARBA" id="ARBA00022723"/>
    </source>
</evidence>
<dbReference type="EMBL" id="OB660565">
    <property type="protein sequence ID" value="CAD7225407.1"/>
    <property type="molecule type" value="Genomic_DNA"/>
</dbReference>
<protein>
    <recommendedName>
        <fullName evidence="3 9">Carbonic anhydrase</fullName>
        <ecNumber evidence="3 9">4.2.1.1</ecNumber>
    </recommendedName>
</protein>
<comment type="function">
    <text evidence="1 9">Reversible hydration of carbon dioxide.</text>
</comment>
<dbReference type="CDD" id="cd00326">
    <property type="entry name" value="alpha_CA"/>
    <property type="match status" value="1"/>
</dbReference>
<dbReference type="InterPro" id="IPR001148">
    <property type="entry name" value="CA_dom"/>
</dbReference>
<dbReference type="PROSITE" id="PS00162">
    <property type="entry name" value="ALPHA_CA_1"/>
    <property type="match status" value="1"/>
</dbReference>
<keyword evidence="4 9" id="KW-0479">Metal-binding</keyword>
<keyword evidence="5 9" id="KW-0862">Zinc</keyword>
<dbReference type="SMART" id="SM01057">
    <property type="entry name" value="Carb_anhydrase"/>
    <property type="match status" value="1"/>
</dbReference>
<dbReference type="SUPFAM" id="SSF51069">
    <property type="entry name" value="Carbonic anhydrase"/>
    <property type="match status" value="1"/>
</dbReference>
<accession>A0A7R8ZI86</accession>
<dbReference type="Gene3D" id="3.10.200.10">
    <property type="entry name" value="Alpha carbonic anhydrase"/>
    <property type="match status" value="1"/>
</dbReference>